<dbReference type="Proteomes" id="UP000694414">
    <property type="component" value="Unplaced"/>
</dbReference>
<accession>A0A8C9DMY0</accession>
<name>A0A8C9DMY0_PROSS</name>
<evidence type="ECO:0000313" key="1">
    <source>
        <dbReference type="Ensembl" id="ENSPSMP00000021762.1"/>
    </source>
</evidence>
<reference evidence="1" key="1">
    <citation type="submission" date="2025-08" db="UniProtKB">
        <authorList>
            <consortium name="Ensembl"/>
        </authorList>
    </citation>
    <scope>IDENTIFICATION</scope>
</reference>
<reference evidence="1" key="2">
    <citation type="submission" date="2025-09" db="UniProtKB">
        <authorList>
            <consortium name="Ensembl"/>
        </authorList>
    </citation>
    <scope>IDENTIFICATION</scope>
</reference>
<dbReference type="AlphaFoldDB" id="A0A8C9DMY0"/>
<keyword evidence="2" id="KW-1185">Reference proteome</keyword>
<evidence type="ECO:0000313" key="2">
    <source>
        <dbReference type="Proteomes" id="UP000694414"/>
    </source>
</evidence>
<protein>
    <submittedName>
        <fullName evidence="1">Uncharacterized protein</fullName>
    </submittedName>
</protein>
<proteinExistence type="predicted"/>
<sequence length="74" mass="8241">MSLPSAGADSSLYPQILRVWLRPTVNTLRLCLGCAVTKASPSTERVWLGLYPGDGVKDLFDDYFVTCLLKQFMN</sequence>
<dbReference type="Ensembl" id="ENSPSMT00000025230.1">
    <property type="protein sequence ID" value="ENSPSMP00000021762.1"/>
    <property type="gene ID" value="ENSPSMG00000015365.1"/>
</dbReference>
<organism evidence="1 2">
    <name type="scientific">Prolemur simus</name>
    <name type="common">Greater bamboo lemur</name>
    <name type="synonym">Hapalemur simus</name>
    <dbReference type="NCBI Taxonomy" id="1328070"/>
    <lineage>
        <taxon>Eukaryota</taxon>
        <taxon>Metazoa</taxon>
        <taxon>Chordata</taxon>
        <taxon>Craniata</taxon>
        <taxon>Vertebrata</taxon>
        <taxon>Euteleostomi</taxon>
        <taxon>Mammalia</taxon>
        <taxon>Eutheria</taxon>
        <taxon>Euarchontoglires</taxon>
        <taxon>Primates</taxon>
        <taxon>Strepsirrhini</taxon>
        <taxon>Lemuriformes</taxon>
        <taxon>Lemuridae</taxon>
        <taxon>Prolemur</taxon>
    </lineage>
</organism>